<dbReference type="PROSITE" id="PS51343">
    <property type="entry name" value="PII_GLNB_DOM"/>
    <property type="match status" value="1"/>
</dbReference>
<dbReference type="GO" id="GO:0006808">
    <property type="term" value="P:regulation of nitrogen utilization"/>
    <property type="evidence" value="ECO:0007669"/>
    <property type="project" value="InterPro"/>
</dbReference>
<dbReference type="InterPro" id="IPR002187">
    <property type="entry name" value="N-reg_PII"/>
</dbReference>
<gene>
    <name evidence="1" type="ORF">GNH96_11210</name>
</gene>
<dbReference type="KEGG" id="metu:GNH96_11210"/>
<dbReference type="InterPro" id="IPR015867">
    <property type="entry name" value="N-reg_PII/ATP_PRibTrfase_C"/>
</dbReference>
<dbReference type="EMBL" id="CP046565">
    <property type="protein sequence ID" value="QJD30488.1"/>
    <property type="molecule type" value="Genomic_DNA"/>
</dbReference>
<organism evidence="1 2">
    <name type="scientific">Methylococcus geothermalis</name>
    <dbReference type="NCBI Taxonomy" id="2681310"/>
    <lineage>
        <taxon>Bacteria</taxon>
        <taxon>Pseudomonadati</taxon>
        <taxon>Pseudomonadota</taxon>
        <taxon>Gammaproteobacteria</taxon>
        <taxon>Methylococcales</taxon>
        <taxon>Methylococcaceae</taxon>
        <taxon>Methylococcus</taxon>
    </lineage>
</organism>
<dbReference type="Proteomes" id="UP000503004">
    <property type="component" value="Chromosome"/>
</dbReference>
<proteinExistence type="predicted"/>
<dbReference type="AlphaFoldDB" id="A0A858Q9B0"/>
<dbReference type="RefSeq" id="WP_169603765.1">
    <property type="nucleotide sequence ID" value="NZ_CP046565.1"/>
</dbReference>
<reference evidence="2" key="1">
    <citation type="submission" date="2019-12" db="EMBL/GenBank/DDBJ databases">
        <authorList>
            <person name="Awala S.I."/>
            <person name="Rhee S.K."/>
        </authorList>
    </citation>
    <scope>NUCLEOTIDE SEQUENCE [LARGE SCALE GENOMIC DNA]</scope>
    <source>
        <strain evidence="2">IM1</strain>
    </source>
</reference>
<dbReference type="GO" id="GO:0005524">
    <property type="term" value="F:ATP binding"/>
    <property type="evidence" value="ECO:0007669"/>
    <property type="project" value="TreeGrafter"/>
</dbReference>
<dbReference type="InterPro" id="IPR011322">
    <property type="entry name" value="N-reg_PII-like_a/b"/>
</dbReference>
<protein>
    <submittedName>
        <fullName evidence="1">P-II family nitrogen regulator</fullName>
    </submittedName>
</protein>
<sequence>MKEIKAVIQPYRLRALRNAFRRMSGFPGMSVWRVEGCSSHEGEEVHDSLRCELTDFSHKVRIEILAEEAQVEEIIRIIYENTHSGRLGDGIVWVTPVEQTRRLSE</sequence>
<dbReference type="PANTHER" id="PTHR30115">
    <property type="entry name" value="NITROGEN REGULATORY PROTEIN P-II"/>
    <property type="match status" value="1"/>
</dbReference>
<dbReference type="GO" id="GO:0005829">
    <property type="term" value="C:cytosol"/>
    <property type="evidence" value="ECO:0007669"/>
    <property type="project" value="TreeGrafter"/>
</dbReference>
<accession>A0A858Q9B0</accession>
<dbReference type="SUPFAM" id="SSF54913">
    <property type="entry name" value="GlnB-like"/>
    <property type="match status" value="1"/>
</dbReference>
<dbReference type="GO" id="GO:0030234">
    <property type="term" value="F:enzyme regulator activity"/>
    <property type="evidence" value="ECO:0007669"/>
    <property type="project" value="InterPro"/>
</dbReference>
<name>A0A858Q9B0_9GAMM</name>
<dbReference type="SMART" id="SM00938">
    <property type="entry name" value="P-II"/>
    <property type="match status" value="1"/>
</dbReference>
<dbReference type="PANTHER" id="PTHR30115:SF11">
    <property type="entry name" value="NITROGEN REGULATORY PROTEIN P-II HOMOLOG"/>
    <property type="match status" value="1"/>
</dbReference>
<dbReference type="Pfam" id="PF00543">
    <property type="entry name" value="P-II"/>
    <property type="match status" value="1"/>
</dbReference>
<evidence type="ECO:0000313" key="2">
    <source>
        <dbReference type="Proteomes" id="UP000503004"/>
    </source>
</evidence>
<dbReference type="Gene3D" id="3.30.70.120">
    <property type="match status" value="1"/>
</dbReference>
<evidence type="ECO:0000313" key="1">
    <source>
        <dbReference type="EMBL" id="QJD30488.1"/>
    </source>
</evidence>
<dbReference type="PRINTS" id="PR00340">
    <property type="entry name" value="PIIGLNB"/>
</dbReference>
<keyword evidence="2" id="KW-1185">Reference proteome</keyword>